<reference evidence="1" key="2">
    <citation type="submission" date="2005-06" db="EMBL/GenBank/DDBJ databases">
        <title>DNA sequences of macaque genes expressed in brain or testis and its evolutionary implications.</title>
        <authorList>
            <consortium name="International consortium for macaque cDNA sequencing and analysis"/>
        </authorList>
    </citation>
    <scope>NUCLEOTIDE SEQUENCE</scope>
</reference>
<accession>Q4R8M8</accession>
<protein>
    <submittedName>
        <fullName evidence="1">Testis cDNA clone: QtsA-12054, similar to human hypothetical protein LOC90499 (LOC90499)</fullName>
    </submittedName>
</protein>
<reference evidence="1" key="1">
    <citation type="journal article" date="2005" name="Mol. Biol. Evol.">
        <title>Substitution rate and structural divergence of 5'UTR evolution: comparative analysis between human and cynomolgus monkey cDNAs.</title>
        <authorList>
            <person name="Osada N."/>
            <person name="Hirata M."/>
            <person name="Tanuma R."/>
            <person name="Kusuda J."/>
            <person name="Hida M."/>
            <person name="Suzuki Y."/>
            <person name="Sugano S."/>
            <person name="Gojobori T."/>
            <person name="Shen C.K."/>
            <person name="Wu C.I."/>
            <person name="Hashimoto K."/>
        </authorList>
    </citation>
    <scope>NUCLEOTIDE SEQUENCE</scope>
</reference>
<organism evidence="1">
    <name type="scientific">Macaca fascicularis</name>
    <name type="common">Crab-eating macaque</name>
    <name type="synonym">Cynomolgus monkey</name>
    <dbReference type="NCBI Taxonomy" id="9541"/>
    <lineage>
        <taxon>Eukaryota</taxon>
        <taxon>Metazoa</taxon>
        <taxon>Chordata</taxon>
        <taxon>Craniata</taxon>
        <taxon>Vertebrata</taxon>
        <taxon>Euteleostomi</taxon>
        <taxon>Mammalia</taxon>
        <taxon>Eutheria</taxon>
        <taxon>Euarchontoglires</taxon>
        <taxon>Primates</taxon>
        <taxon>Haplorrhini</taxon>
        <taxon>Catarrhini</taxon>
        <taxon>Cercopithecidae</taxon>
        <taxon>Cercopithecinae</taxon>
        <taxon>Macaca</taxon>
    </lineage>
</organism>
<dbReference type="AlphaFoldDB" id="Q4R8M8"/>
<proteinExistence type="evidence at transcript level"/>
<evidence type="ECO:0000313" key="1">
    <source>
        <dbReference type="EMBL" id="BAE00544.1"/>
    </source>
</evidence>
<name>Q4R8M8_MACFA</name>
<dbReference type="EMBL" id="AB168424">
    <property type="protein sequence ID" value="BAE00544.1"/>
    <property type="molecule type" value="mRNA"/>
</dbReference>
<sequence>MAQGPGVSILWVLSPPSILMGPRRSCSRNSENLQLRVEARRGITPCALQRSPDTTTDHTTISLSDWRGCSHVADPGQSETFHGNSGHEKHPSCLPYCRNIRITPSRAKAPQSVCRNIPAIPCWATSSTARTPPSQSQDYPSL</sequence>